<sequence length="284" mass="31225">MVKTSATTPGTLYIVATPIGNRDDISIRALNTLKGVDNILAEDTRHSLQLLTSLGIQKPLSSLHAHNEAEKSQHIIEALEQGQSFALISDAGTPLISDPGYPLVKLAREKNIPVVPIPGPCALITALCAAGIPCDSFTFIGFLPAKSTARKNKLTELSHSEYTLIFYESTHRINDCINDIIDSYGADYEFVLAKELTKTFERFIQGSGNTIKSWLQEDSAHCKGEFVLLLPPKLQETTNTQEEEILTILLKELPLKQAVKLAALLTKGNKNELYKLALELQDKN</sequence>
<keyword evidence="5 6" id="KW-0949">S-adenosyl-L-methionine</keyword>
<protein>
    <recommendedName>
        <fullName evidence="6">Ribosomal RNA small subunit methyltransferase I</fullName>
        <ecNumber evidence="6">2.1.1.198</ecNumber>
    </recommendedName>
    <alternativeName>
        <fullName evidence="6">16S rRNA 2'-O-ribose C1402 methyltransferase</fullName>
    </alternativeName>
    <alternativeName>
        <fullName evidence="6">rRNA (cytidine-2'-O-)-methyltransferase RsmI</fullName>
    </alternativeName>
</protein>
<evidence type="ECO:0000256" key="2">
    <source>
        <dbReference type="ARBA" id="ARBA00022552"/>
    </source>
</evidence>
<keyword evidence="3 6" id="KW-0489">Methyltransferase</keyword>
<dbReference type="EMBL" id="LN681225">
    <property type="protein sequence ID" value="CEK12229.1"/>
    <property type="molecule type" value="Genomic_DNA"/>
</dbReference>
<evidence type="ECO:0000256" key="4">
    <source>
        <dbReference type="ARBA" id="ARBA00022679"/>
    </source>
</evidence>
<evidence type="ECO:0000259" key="7">
    <source>
        <dbReference type="Pfam" id="PF00590"/>
    </source>
</evidence>
<feature type="domain" description="Tetrapyrrole methylase" evidence="7">
    <location>
        <begin position="11"/>
        <end position="207"/>
    </location>
</feature>
<dbReference type="InterPro" id="IPR014777">
    <property type="entry name" value="4pyrrole_Mease_sub1"/>
</dbReference>
<evidence type="ECO:0000313" key="10">
    <source>
        <dbReference type="Proteomes" id="UP000032803"/>
    </source>
</evidence>
<dbReference type="EC" id="2.1.1.198" evidence="6"/>
<dbReference type="KEGG" id="lha:LHA_3247"/>
<keyword evidence="10" id="KW-1185">Reference proteome</keyword>
<dbReference type="PROSITE" id="PS01296">
    <property type="entry name" value="RSMI"/>
    <property type="match status" value="1"/>
</dbReference>
<dbReference type="FunFam" id="3.30.950.10:FF:000002">
    <property type="entry name" value="Ribosomal RNA small subunit methyltransferase I"/>
    <property type="match status" value="1"/>
</dbReference>
<dbReference type="Gene3D" id="3.40.1010.10">
    <property type="entry name" value="Cobalt-precorrin-4 Transmethylase, Domain 1"/>
    <property type="match status" value="1"/>
</dbReference>
<gene>
    <name evidence="9" type="primary">yraL</name>
    <name evidence="6" type="synonym">rsmI</name>
    <name evidence="9" type="ORF">LHA_3247</name>
</gene>
<dbReference type="FunFam" id="3.40.1010.10:FF:000007">
    <property type="entry name" value="Ribosomal RNA small subunit methyltransferase I"/>
    <property type="match status" value="1"/>
</dbReference>
<comment type="catalytic activity">
    <reaction evidence="6">
        <text>cytidine(1402) in 16S rRNA + S-adenosyl-L-methionine = 2'-O-methylcytidine(1402) in 16S rRNA + S-adenosyl-L-homocysteine + H(+)</text>
        <dbReference type="Rhea" id="RHEA:42924"/>
        <dbReference type="Rhea" id="RHEA-COMP:10285"/>
        <dbReference type="Rhea" id="RHEA-COMP:10286"/>
        <dbReference type="ChEBI" id="CHEBI:15378"/>
        <dbReference type="ChEBI" id="CHEBI:57856"/>
        <dbReference type="ChEBI" id="CHEBI:59789"/>
        <dbReference type="ChEBI" id="CHEBI:74495"/>
        <dbReference type="ChEBI" id="CHEBI:82748"/>
        <dbReference type="EC" id="2.1.1.198"/>
    </reaction>
</comment>
<accession>A0A0A8UZN5</accession>
<evidence type="ECO:0000256" key="3">
    <source>
        <dbReference type="ARBA" id="ARBA00022603"/>
    </source>
</evidence>
<dbReference type="RefSeq" id="WP_045107283.1">
    <property type="nucleotide sequence ID" value="NZ_LN681225.1"/>
</dbReference>
<evidence type="ECO:0000256" key="1">
    <source>
        <dbReference type="ARBA" id="ARBA00022490"/>
    </source>
</evidence>
<dbReference type="NCBIfam" id="TIGR00096">
    <property type="entry name" value="16S rRNA (cytidine(1402)-2'-O)-methyltransferase"/>
    <property type="match status" value="1"/>
</dbReference>
<reference evidence="10" key="1">
    <citation type="submission" date="2014-09" db="EMBL/GenBank/DDBJ databases">
        <authorList>
            <person name="Gomez-Valero L."/>
        </authorList>
    </citation>
    <scope>NUCLEOTIDE SEQUENCE [LARGE SCALE GENOMIC DNA]</scope>
    <source>
        <strain evidence="10">ATCC35250</strain>
    </source>
</reference>
<dbReference type="InterPro" id="IPR018063">
    <property type="entry name" value="SAM_MeTrfase_RsmI_CS"/>
</dbReference>
<dbReference type="OrthoDB" id="9809084at2"/>
<dbReference type="Pfam" id="PF23016">
    <property type="entry name" value="RsmI_C"/>
    <property type="match status" value="1"/>
</dbReference>
<dbReference type="InterPro" id="IPR035996">
    <property type="entry name" value="4pyrrol_Methylase_sf"/>
</dbReference>
<keyword evidence="1 6" id="KW-0963">Cytoplasm</keyword>
<keyword evidence="2 6" id="KW-0698">rRNA processing</keyword>
<comment type="similarity">
    <text evidence="6">Belongs to the methyltransferase superfamily. RsmI family.</text>
</comment>
<dbReference type="InterPro" id="IPR000878">
    <property type="entry name" value="4pyrrol_Mease"/>
</dbReference>
<evidence type="ECO:0000256" key="5">
    <source>
        <dbReference type="ARBA" id="ARBA00022691"/>
    </source>
</evidence>
<evidence type="ECO:0000313" key="9">
    <source>
        <dbReference type="EMBL" id="CEK12229.1"/>
    </source>
</evidence>
<dbReference type="InterPro" id="IPR008189">
    <property type="entry name" value="rRNA_ssu_MeTfrase_I"/>
</dbReference>
<dbReference type="PANTHER" id="PTHR46111">
    <property type="entry name" value="RIBOSOMAL RNA SMALL SUBUNIT METHYLTRANSFERASE I"/>
    <property type="match status" value="1"/>
</dbReference>
<dbReference type="Proteomes" id="UP000032803">
    <property type="component" value="Chromosome I"/>
</dbReference>
<dbReference type="HAMAP" id="MF_01877">
    <property type="entry name" value="16SrRNA_methyltr_I"/>
    <property type="match status" value="1"/>
</dbReference>
<dbReference type="PANTHER" id="PTHR46111:SF1">
    <property type="entry name" value="RIBOSOMAL RNA SMALL SUBUNIT METHYLTRANSFERASE I"/>
    <property type="match status" value="1"/>
</dbReference>
<organism evidence="9 10">
    <name type="scientific">Legionella hackeliae</name>
    <dbReference type="NCBI Taxonomy" id="449"/>
    <lineage>
        <taxon>Bacteria</taxon>
        <taxon>Pseudomonadati</taxon>
        <taxon>Pseudomonadota</taxon>
        <taxon>Gammaproteobacteria</taxon>
        <taxon>Legionellales</taxon>
        <taxon>Legionellaceae</taxon>
        <taxon>Legionella</taxon>
    </lineage>
</organism>
<comment type="subcellular location">
    <subcellularLocation>
        <location evidence="6">Cytoplasm</location>
    </subcellularLocation>
</comment>
<dbReference type="Pfam" id="PF00590">
    <property type="entry name" value="TP_methylase"/>
    <property type="match status" value="1"/>
</dbReference>
<name>A0A0A8UZN5_LEGHA</name>
<dbReference type="SUPFAM" id="SSF53790">
    <property type="entry name" value="Tetrapyrrole methylase"/>
    <property type="match status" value="1"/>
</dbReference>
<dbReference type="InterPro" id="IPR053910">
    <property type="entry name" value="RsmI_HTH"/>
</dbReference>
<feature type="domain" description="RsmI HTH" evidence="8">
    <location>
        <begin position="241"/>
        <end position="281"/>
    </location>
</feature>
<keyword evidence="4 6" id="KW-0808">Transferase</keyword>
<evidence type="ECO:0000259" key="8">
    <source>
        <dbReference type="Pfam" id="PF23016"/>
    </source>
</evidence>
<dbReference type="STRING" id="449.LHA_3247"/>
<dbReference type="AlphaFoldDB" id="A0A0A8UZN5"/>
<dbReference type="Gene3D" id="3.30.950.10">
    <property type="entry name" value="Methyltransferase, Cobalt-precorrin-4 Transmethylase, Domain 2"/>
    <property type="match status" value="1"/>
</dbReference>
<dbReference type="InterPro" id="IPR014776">
    <property type="entry name" value="4pyrrole_Mease_sub2"/>
</dbReference>
<dbReference type="PIRSF" id="PIRSF005917">
    <property type="entry name" value="MTase_YraL"/>
    <property type="match status" value="1"/>
</dbReference>
<dbReference type="PATRIC" id="fig|449.7.peg.1771"/>
<comment type="function">
    <text evidence="6">Catalyzes the 2'-O-methylation of the ribose of cytidine 1402 (C1402) in 16S rRNA.</text>
</comment>
<dbReference type="GO" id="GO:0005737">
    <property type="term" value="C:cytoplasm"/>
    <property type="evidence" value="ECO:0007669"/>
    <property type="project" value="UniProtKB-SubCell"/>
</dbReference>
<proteinExistence type="inferred from homology"/>
<dbReference type="CDD" id="cd11648">
    <property type="entry name" value="RsmI"/>
    <property type="match status" value="1"/>
</dbReference>
<dbReference type="HOGENOM" id="CLU_044779_4_0_6"/>
<evidence type="ECO:0000256" key="6">
    <source>
        <dbReference type="HAMAP-Rule" id="MF_01877"/>
    </source>
</evidence>
<dbReference type="GO" id="GO:0070677">
    <property type="term" value="F:rRNA (cytosine-2'-O-)-methyltransferase activity"/>
    <property type="evidence" value="ECO:0007669"/>
    <property type="project" value="UniProtKB-UniRule"/>
</dbReference>